<name>A0A1R3KAC3_9ROSI</name>
<accession>A0A1R3KAC3</accession>
<feature type="compositionally biased region" description="Polar residues" evidence="1">
    <location>
        <begin position="368"/>
        <end position="379"/>
    </location>
</feature>
<protein>
    <submittedName>
        <fullName evidence="2">Uncharacterized protein</fullName>
    </submittedName>
</protein>
<sequence length="482" mass="54896">MEDFNSEILGSSCSFPSEPPDIRNWFSSYKYESFVLDTCENLGGIVSEETEINRDEFEFGEINREKIDNFDGSGEIRKADEHGKLNSNEEFSHSSPILSEPPDIRNWFSSYEYESPLLDTNDGLKSCVSRESECEKDELAIEEKIKFTVEVANLGQFKETNNSCKQELVKCSSSSAERKNESSTLFSEPPDIGKWFPEYVYESPVLDTSDELGDALSKDMESNEDKFVVEERKREEQENSNTTRKTSHSYEVVVGKKLCSNELGKCTSFLRNDKQENSKDLCSEKILDSRLEVKQVQSSSINTEEGVEDSVFNGEEHIGRNPGKNDRKSSKNSIDKKGGIEKSSETKVQTDKVDHESHHHNWHDHQVSPASLRQSTHGSNNKENEAKDFVENGFITTRKNKFTNTNDENSLLGRQQSLLQCSTNKDGEKDGVIKRKVLVETINVQHNEAMEITGKWRCPQKSKPSRGPPLKQLRLEQWIQRA</sequence>
<dbReference type="OrthoDB" id="1847229at2759"/>
<feature type="compositionally biased region" description="Basic and acidic residues" evidence="1">
    <location>
        <begin position="216"/>
        <end position="237"/>
    </location>
</feature>
<feature type="region of interest" description="Disordered" evidence="1">
    <location>
        <begin position="71"/>
        <end position="97"/>
    </location>
</feature>
<feature type="region of interest" description="Disordered" evidence="1">
    <location>
        <begin position="293"/>
        <end position="388"/>
    </location>
</feature>
<dbReference type="EMBL" id="AWUE01014338">
    <property type="protein sequence ID" value="OMP04016.1"/>
    <property type="molecule type" value="Genomic_DNA"/>
</dbReference>
<feature type="compositionally biased region" description="Polar residues" evidence="1">
    <location>
        <begin position="85"/>
        <end position="97"/>
    </location>
</feature>
<feature type="region of interest" description="Disordered" evidence="1">
    <location>
        <begin position="210"/>
        <end position="248"/>
    </location>
</feature>
<dbReference type="PANTHER" id="PTHR36368">
    <property type="entry name" value="ATP-DEPENDENT CASEINOLYTIC PROTEASE/CROTONASE FAMILY PROTEIN"/>
    <property type="match status" value="1"/>
</dbReference>
<comment type="caution">
    <text evidence="2">The sequence shown here is derived from an EMBL/GenBank/DDBJ whole genome shotgun (WGS) entry which is preliminary data.</text>
</comment>
<evidence type="ECO:0000256" key="1">
    <source>
        <dbReference type="SAM" id="MobiDB-lite"/>
    </source>
</evidence>
<reference evidence="3" key="1">
    <citation type="submission" date="2013-09" db="EMBL/GenBank/DDBJ databases">
        <title>Corchorus olitorius genome sequencing.</title>
        <authorList>
            <person name="Alam M."/>
            <person name="Haque M.S."/>
            <person name="Islam M.S."/>
            <person name="Emdad E.M."/>
            <person name="Islam M.M."/>
            <person name="Ahmed B."/>
            <person name="Halim A."/>
            <person name="Hossen Q.M.M."/>
            <person name="Hossain M.Z."/>
            <person name="Ahmed R."/>
            <person name="Khan M.M."/>
            <person name="Islam R."/>
            <person name="Rashid M.M."/>
            <person name="Khan S.A."/>
            <person name="Rahman M.S."/>
            <person name="Alam M."/>
            <person name="Yahiya A.S."/>
            <person name="Khan M.S."/>
            <person name="Azam M.S."/>
            <person name="Haque T."/>
            <person name="Lashkar M.Z.H."/>
            <person name="Akhand A.I."/>
            <person name="Morshed G."/>
            <person name="Roy S."/>
            <person name="Uddin K.S."/>
            <person name="Rabeya T."/>
            <person name="Hossain A.S."/>
            <person name="Chowdhury A."/>
            <person name="Snigdha A.R."/>
            <person name="Mortoza M.S."/>
            <person name="Matin S.A."/>
            <person name="Hoque S.M.E."/>
            <person name="Islam M.K."/>
            <person name="Roy D.K."/>
            <person name="Haider R."/>
            <person name="Moosa M.M."/>
            <person name="Elias S.M."/>
            <person name="Hasan A.M."/>
            <person name="Jahan S."/>
            <person name="Shafiuddin M."/>
            <person name="Mahmood N."/>
            <person name="Shommy N.S."/>
        </authorList>
    </citation>
    <scope>NUCLEOTIDE SEQUENCE [LARGE SCALE GENOMIC DNA]</scope>
    <source>
        <strain evidence="3">cv. O-4</strain>
    </source>
</reference>
<gene>
    <name evidence="2" type="ORF">COLO4_10022</name>
</gene>
<feature type="compositionally biased region" description="Basic and acidic residues" evidence="1">
    <location>
        <begin position="71"/>
        <end position="84"/>
    </location>
</feature>
<feature type="region of interest" description="Disordered" evidence="1">
    <location>
        <begin position="458"/>
        <end position="482"/>
    </location>
</feature>
<dbReference type="PANTHER" id="PTHR36368:SF1">
    <property type="entry name" value="ATP-DEPENDENT CASEINOLYTIC PROTEASE_CROTONASE FAMILY PROTEIN"/>
    <property type="match status" value="1"/>
</dbReference>
<organism evidence="2 3">
    <name type="scientific">Corchorus olitorius</name>
    <dbReference type="NCBI Taxonomy" id="93759"/>
    <lineage>
        <taxon>Eukaryota</taxon>
        <taxon>Viridiplantae</taxon>
        <taxon>Streptophyta</taxon>
        <taxon>Embryophyta</taxon>
        <taxon>Tracheophyta</taxon>
        <taxon>Spermatophyta</taxon>
        <taxon>Magnoliopsida</taxon>
        <taxon>eudicotyledons</taxon>
        <taxon>Gunneridae</taxon>
        <taxon>Pentapetalae</taxon>
        <taxon>rosids</taxon>
        <taxon>malvids</taxon>
        <taxon>Malvales</taxon>
        <taxon>Malvaceae</taxon>
        <taxon>Grewioideae</taxon>
        <taxon>Apeibeae</taxon>
        <taxon>Corchorus</taxon>
    </lineage>
</organism>
<proteinExistence type="predicted"/>
<feature type="compositionally biased region" description="Basic and acidic residues" evidence="1">
    <location>
        <begin position="314"/>
        <end position="366"/>
    </location>
</feature>
<evidence type="ECO:0000313" key="3">
    <source>
        <dbReference type="Proteomes" id="UP000187203"/>
    </source>
</evidence>
<dbReference type="AlphaFoldDB" id="A0A1R3KAC3"/>
<evidence type="ECO:0000313" key="2">
    <source>
        <dbReference type="EMBL" id="OMP04016.1"/>
    </source>
</evidence>
<keyword evidence="3" id="KW-1185">Reference proteome</keyword>
<dbReference type="Proteomes" id="UP000187203">
    <property type="component" value="Unassembled WGS sequence"/>
</dbReference>